<keyword evidence="2" id="KW-1185">Reference proteome</keyword>
<reference evidence="1" key="2">
    <citation type="submission" date="2023-06" db="EMBL/GenBank/DDBJ databases">
        <authorList>
            <consortium name="Lawrence Berkeley National Laboratory"/>
            <person name="Mondo S.J."/>
            <person name="Hensen N."/>
            <person name="Bonometti L."/>
            <person name="Westerberg I."/>
            <person name="Brannstrom I.O."/>
            <person name="Guillou S."/>
            <person name="Cros-Aarteil S."/>
            <person name="Calhoun S."/>
            <person name="Haridas S."/>
            <person name="Kuo A."/>
            <person name="Pangilinan J."/>
            <person name="Riley R."/>
            <person name="Labutti K."/>
            <person name="Andreopoulos B."/>
            <person name="Lipzen A."/>
            <person name="Chen C."/>
            <person name="Yanf M."/>
            <person name="Daum C."/>
            <person name="Ng V."/>
            <person name="Clum A."/>
            <person name="Steindorff A."/>
            <person name="Ohm R."/>
            <person name="Martin F."/>
            <person name="Silar P."/>
            <person name="Natvig D."/>
            <person name="Lalanne C."/>
            <person name="Gautier V."/>
            <person name="Ament-Velasquez S.L."/>
            <person name="Kruys A."/>
            <person name="Hutchinson M.I."/>
            <person name="Powell A.J."/>
            <person name="Barry K."/>
            <person name="Miller A.N."/>
            <person name="Grigoriev I.V."/>
            <person name="Debuchy R."/>
            <person name="Gladieux P."/>
            <person name="Thoren M.H."/>
            <person name="Johannesson H."/>
        </authorList>
    </citation>
    <scope>NUCLEOTIDE SEQUENCE</scope>
    <source>
        <strain evidence="1">PSN324</strain>
    </source>
</reference>
<proteinExistence type="predicted"/>
<dbReference type="Proteomes" id="UP001321749">
    <property type="component" value="Unassembled WGS sequence"/>
</dbReference>
<dbReference type="AlphaFoldDB" id="A0AAV9HDF5"/>
<evidence type="ECO:0000313" key="2">
    <source>
        <dbReference type="Proteomes" id="UP001321749"/>
    </source>
</evidence>
<reference evidence="1" key="1">
    <citation type="journal article" date="2023" name="Mol. Phylogenet. Evol.">
        <title>Genome-scale phylogeny and comparative genomics of the fungal order Sordariales.</title>
        <authorList>
            <person name="Hensen N."/>
            <person name="Bonometti L."/>
            <person name="Westerberg I."/>
            <person name="Brannstrom I.O."/>
            <person name="Guillou S."/>
            <person name="Cros-Aarteil S."/>
            <person name="Calhoun S."/>
            <person name="Haridas S."/>
            <person name="Kuo A."/>
            <person name="Mondo S."/>
            <person name="Pangilinan J."/>
            <person name="Riley R."/>
            <person name="LaButti K."/>
            <person name="Andreopoulos B."/>
            <person name="Lipzen A."/>
            <person name="Chen C."/>
            <person name="Yan M."/>
            <person name="Daum C."/>
            <person name="Ng V."/>
            <person name="Clum A."/>
            <person name="Steindorff A."/>
            <person name="Ohm R.A."/>
            <person name="Martin F."/>
            <person name="Silar P."/>
            <person name="Natvig D.O."/>
            <person name="Lalanne C."/>
            <person name="Gautier V."/>
            <person name="Ament-Velasquez S.L."/>
            <person name="Kruys A."/>
            <person name="Hutchinson M.I."/>
            <person name="Powell A.J."/>
            <person name="Barry K."/>
            <person name="Miller A.N."/>
            <person name="Grigoriev I.V."/>
            <person name="Debuchy R."/>
            <person name="Gladieux P."/>
            <person name="Hiltunen Thoren M."/>
            <person name="Johannesson H."/>
        </authorList>
    </citation>
    <scope>NUCLEOTIDE SEQUENCE</scope>
    <source>
        <strain evidence="1">PSN324</strain>
    </source>
</reference>
<sequence>MFPAVQQQSCLLLLPGELRNKIYREYILLGAENGYTYDFEAGKLRTAPDRQPIDLRLTYTCRQVACEMRGLPLRIQTVTFTTLYSPSLRIRAAKWDWLVHTKNFGTPWRQHIPIISQLVSDEMMDEFKRRHGQTILYQQMTHLRNYEEGACDGACLKLDWVSLGHEGWGDVGSHYRETWAQVFELAMSDANIKAEVQKRDSQLRGSECCIPSVCRYLPPDAPWRIPTEAELDKLAQELIGDGPGPAGTPEQHQWHQGFWDPGPGKHRFSAAAASIHFLKSIPQDVRQHLRKIVLDEDHLTVAYPSSHIRGLIPFCHENPQLRVERRASLWKNIFLWGNWANHYQLWNTDISRVACKFWPKRRRYEGDRSLPVTFPSRPVAEWMGEMARPDIPGAIKLIFDGDPIAEHSAQIFAKVIHRGAAWQRAINEVVVLENPLIEPDDFFEMKWTSDAWQCMGFPDLLKDMCANNKNPAARIRCNFDPGQPWDDEQVDALKKLGPSWGTDSNPLFFLNSWYHPTEKTVDTVAPLPSYFELWKENLLPEGEKEWT</sequence>
<organism evidence="1 2">
    <name type="scientific">Cladorrhinum samala</name>
    <dbReference type="NCBI Taxonomy" id="585594"/>
    <lineage>
        <taxon>Eukaryota</taxon>
        <taxon>Fungi</taxon>
        <taxon>Dikarya</taxon>
        <taxon>Ascomycota</taxon>
        <taxon>Pezizomycotina</taxon>
        <taxon>Sordariomycetes</taxon>
        <taxon>Sordariomycetidae</taxon>
        <taxon>Sordariales</taxon>
        <taxon>Podosporaceae</taxon>
        <taxon>Cladorrhinum</taxon>
    </lineage>
</organism>
<accession>A0AAV9HDF5</accession>
<protein>
    <submittedName>
        <fullName evidence="1">Uncharacterized protein</fullName>
    </submittedName>
</protein>
<evidence type="ECO:0000313" key="1">
    <source>
        <dbReference type="EMBL" id="KAK4458100.1"/>
    </source>
</evidence>
<comment type="caution">
    <text evidence="1">The sequence shown here is derived from an EMBL/GenBank/DDBJ whole genome shotgun (WGS) entry which is preliminary data.</text>
</comment>
<name>A0AAV9HDF5_9PEZI</name>
<dbReference type="EMBL" id="MU865083">
    <property type="protein sequence ID" value="KAK4458100.1"/>
    <property type="molecule type" value="Genomic_DNA"/>
</dbReference>
<gene>
    <name evidence="1" type="ORF">QBC42DRAFT_277561</name>
</gene>